<sequence>MSPTLVLDTVEMLRANWKFLSPEQIQQLLDDEIVDIVVEADTNQRVISRTYTGQAVVRSNYRFLATGEIITPFVDWLPKRTLKPETMYAVAGLIMQLEPDVLADVIVANGGTMPEFKPPIVAVVEPESEPEPTPEPQPQPEEPVEELAEETDPLDEPFDEDPGDGEPSEPSVPEEETIPESEQTPTTGNE</sequence>
<organism evidence="2 3">
    <name type="scientific">Spirosoma terrae</name>
    <dbReference type="NCBI Taxonomy" id="1968276"/>
    <lineage>
        <taxon>Bacteria</taxon>
        <taxon>Pseudomonadati</taxon>
        <taxon>Bacteroidota</taxon>
        <taxon>Cytophagia</taxon>
        <taxon>Cytophagales</taxon>
        <taxon>Cytophagaceae</taxon>
        <taxon>Spirosoma</taxon>
    </lineage>
</organism>
<evidence type="ECO:0000256" key="1">
    <source>
        <dbReference type="SAM" id="MobiDB-lite"/>
    </source>
</evidence>
<evidence type="ECO:0000313" key="3">
    <source>
        <dbReference type="Proteomes" id="UP000474175"/>
    </source>
</evidence>
<dbReference type="RefSeq" id="WP_163948247.1">
    <property type="nucleotide sequence ID" value="NZ_JAAFZH010000004.1"/>
</dbReference>
<protein>
    <submittedName>
        <fullName evidence="2">Uncharacterized protein</fullName>
    </submittedName>
</protein>
<gene>
    <name evidence="2" type="ORF">GK108_12550</name>
</gene>
<proteinExistence type="predicted"/>
<reference evidence="2 3" key="1">
    <citation type="submission" date="2020-02" db="EMBL/GenBank/DDBJ databases">
        <title>Draft genome sequence of two Spirosoma agri KCTC 52727 and Spirosoma terrae KCTC 52035.</title>
        <authorList>
            <person name="Rojas J."/>
            <person name="Ambika Manirajan B."/>
            <person name="Suarez C."/>
            <person name="Ratering S."/>
            <person name="Schnell S."/>
        </authorList>
    </citation>
    <scope>NUCLEOTIDE SEQUENCE [LARGE SCALE GENOMIC DNA]</scope>
    <source>
        <strain evidence="2 3">KCTC 52035</strain>
    </source>
</reference>
<keyword evidence="3" id="KW-1185">Reference proteome</keyword>
<feature type="compositionally biased region" description="Acidic residues" evidence="1">
    <location>
        <begin position="142"/>
        <end position="179"/>
    </location>
</feature>
<feature type="compositionally biased region" description="Low complexity" evidence="1">
    <location>
        <begin position="180"/>
        <end position="190"/>
    </location>
</feature>
<comment type="caution">
    <text evidence="2">The sequence shown here is derived from an EMBL/GenBank/DDBJ whole genome shotgun (WGS) entry which is preliminary data.</text>
</comment>
<name>A0A6L9L507_9BACT</name>
<feature type="region of interest" description="Disordered" evidence="1">
    <location>
        <begin position="125"/>
        <end position="190"/>
    </location>
</feature>
<accession>A0A6L9L507</accession>
<dbReference type="AlphaFoldDB" id="A0A6L9L507"/>
<evidence type="ECO:0000313" key="2">
    <source>
        <dbReference type="EMBL" id="NDU95705.1"/>
    </source>
</evidence>
<dbReference type="EMBL" id="JAAFZH010000004">
    <property type="protein sequence ID" value="NDU95705.1"/>
    <property type="molecule type" value="Genomic_DNA"/>
</dbReference>
<dbReference type="Proteomes" id="UP000474175">
    <property type="component" value="Unassembled WGS sequence"/>
</dbReference>